<feature type="region of interest" description="Disordered" evidence="1">
    <location>
        <begin position="1"/>
        <end position="31"/>
    </location>
</feature>
<dbReference type="PROSITE" id="PS51729">
    <property type="entry name" value="GNAT_YJDJ"/>
    <property type="match status" value="1"/>
</dbReference>
<proteinExistence type="predicted"/>
<gene>
    <name evidence="4" type="ORF">HK414_19075</name>
</gene>
<feature type="domain" description="N-acetyltransferase" evidence="2">
    <location>
        <begin position="1"/>
        <end position="119"/>
    </location>
</feature>
<evidence type="ECO:0000259" key="2">
    <source>
        <dbReference type="PROSITE" id="PS51186"/>
    </source>
</evidence>
<protein>
    <submittedName>
        <fullName evidence="4">N-acetyltransferase</fullName>
    </submittedName>
</protein>
<dbReference type="EMBL" id="CP053418">
    <property type="protein sequence ID" value="QJW84923.1"/>
    <property type="molecule type" value="Genomic_DNA"/>
</dbReference>
<dbReference type="SUPFAM" id="SSF55729">
    <property type="entry name" value="Acyl-CoA N-acyltransferases (Nat)"/>
    <property type="match status" value="1"/>
</dbReference>
<evidence type="ECO:0000256" key="1">
    <source>
        <dbReference type="SAM" id="MobiDB-lite"/>
    </source>
</evidence>
<dbReference type="Gene3D" id="3.40.630.30">
    <property type="match status" value="1"/>
</dbReference>
<keyword evidence="5" id="KW-1185">Reference proteome</keyword>
<feature type="compositionally biased region" description="Basic residues" evidence="1">
    <location>
        <begin position="1"/>
        <end position="10"/>
    </location>
</feature>
<name>A0ABX6P6F9_9BURK</name>
<organism evidence="4 5">
    <name type="scientific">Ramlibacter terrae</name>
    <dbReference type="NCBI Taxonomy" id="2732511"/>
    <lineage>
        <taxon>Bacteria</taxon>
        <taxon>Pseudomonadati</taxon>
        <taxon>Pseudomonadota</taxon>
        <taxon>Betaproteobacteria</taxon>
        <taxon>Burkholderiales</taxon>
        <taxon>Comamonadaceae</taxon>
        <taxon>Ramlibacter</taxon>
    </lineage>
</organism>
<dbReference type="CDD" id="cd04301">
    <property type="entry name" value="NAT_SF"/>
    <property type="match status" value="1"/>
</dbReference>
<dbReference type="InterPro" id="IPR045057">
    <property type="entry name" value="Gcn5-rel_NAT"/>
</dbReference>
<dbReference type="PROSITE" id="PS51186">
    <property type="entry name" value="GNAT"/>
    <property type="match status" value="1"/>
</dbReference>
<accession>A0ABX6P6F9</accession>
<feature type="domain" description="N-acetyltransferase" evidence="3">
    <location>
        <begin position="31"/>
        <end position="118"/>
    </location>
</feature>
<dbReference type="Pfam" id="PF14542">
    <property type="entry name" value="Acetyltransf_CG"/>
    <property type="match status" value="1"/>
</dbReference>
<sequence>MRGNARKRARGWHDGGVKQEHQSTHDGAGVTHNTAASRYELTLDGKVVGHADYTLEGDAVRFTHTEVDPGHEGRGLASQLAQFALDDVRTRGLKALPQCRFIAQYIARHEKEYGGLVVR</sequence>
<dbReference type="PANTHER" id="PTHR31435">
    <property type="entry name" value="PROTEIN NATD1"/>
    <property type="match status" value="1"/>
</dbReference>
<dbReference type="InterPro" id="IPR031165">
    <property type="entry name" value="GNAT_YJDJ"/>
</dbReference>
<evidence type="ECO:0000259" key="3">
    <source>
        <dbReference type="PROSITE" id="PS51729"/>
    </source>
</evidence>
<dbReference type="Proteomes" id="UP000500826">
    <property type="component" value="Chromosome"/>
</dbReference>
<evidence type="ECO:0000313" key="5">
    <source>
        <dbReference type="Proteomes" id="UP000500826"/>
    </source>
</evidence>
<feature type="compositionally biased region" description="Basic and acidic residues" evidence="1">
    <location>
        <begin position="11"/>
        <end position="24"/>
    </location>
</feature>
<dbReference type="InterPro" id="IPR016181">
    <property type="entry name" value="Acyl_CoA_acyltransferase"/>
</dbReference>
<reference evidence="4 5" key="2">
    <citation type="submission" date="2020-05" db="EMBL/GenBank/DDBJ databases">
        <authorList>
            <person name="Khan S.A."/>
            <person name="Jeon C.O."/>
            <person name="Chun B.H."/>
        </authorList>
    </citation>
    <scope>NUCLEOTIDE SEQUENCE [LARGE SCALE GENOMIC DNA]</scope>
    <source>
        <strain evidence="4 5">H242</strain>
    </source>
</reference>
<evidence type="ECO:0000313" key="4">
    <source>
        <dbReference type="EMBL" id="QJW84923.1"/>
    </source>
</evidence>
<reference evidence="4 5" key="1">
    <citation type="submission" date="2020-05" db="EMBL/GenBank/DDBJ databases">
        <title>Ramlibacter rhizophilus sp. nov., isolated from rhizosphere soil of national flower Mugunghwa from South Korea.</title>
        <authorList>
            <person name="Zheng-Fei Y."/>
            <person name="Huan T."/>
        </authorList>
    </citation>
    <scope>NUCLEOTIDE SEQUENCE [LARGE SCALE GENOMIC DNA]</scope>
    <source>
        <strain evidence="4 5">H242</strain>
    </source>
</reference>
<dbReference type="InterPro" id="IPR000182">
    <property type="entry name" value="GNAT_dom"/>
</dbReference>
<dbReference type="PANTHER" id="PTHR31435:SF10">
    <property type="entry name" value="BSR4717 PROTEIN"/>
    <property type="match status" value="1"/>
</dbReference>